<keyword evidence="2" id="KW-1185">Reference proteome</keyword>
<sequence length="169" mass="19250">MATEMNRSDFLKTIVGGALASGYCASPVVGEDSSCCSTDVSLIRTFGLPVPLYAKNSVRRQDASHAARKPCQDRYVYEMYSMLRGHEQNYLYVNHLEFTIPIFAASTIMRYTELEVRTYYDESWSSSTLRNQQEKRLIRLKRTFSDGANKAVVRSIRDHECRRIVVGAS</sequence>
<protein>
    <submittedName>
        <fullName evidence="1">Uncharacterized protein</fullName>
    </submittedName>
</protein>
<dbReference type="AlphaFoldDB" id="A0A5C6BXS7"/>
<evidence type="ECO:0000313" key="1">
    <source>
        <dbReference type="EMBL" id="TWU15624.1"/>
    </source>
</evidence>
<name>A0A5C6BXS7_9BACT</name>
<reference evidence="1 2" key="1">
    <citation type="journal article" date="2020" name="Antonie Van Leeuwenhoek">
        <title>Rhodopirellula heiligendammensis sp. nov., Rhodopirellula pilleata sp. nov., and Rhodopirellula solitaria sp. nov. isolated from natural or artificial marine surfaces in Northern Germany and California, USA, and emended description of the genus Rhodopirellula.</title>
        <authorList>
            <person name="Kallscheuer N."/>
            <person name="Wiegand S."/>
            <person name="Jogler M."/>
            <person name="Boedeker C."/>
            <person name="Peeters S.H."/>
            <person name="Rast P."/>
            <person name="Heuer A."/>
            <person name="Jetten M.S.M."/>
            <person name="Rohde M."/>
            <person name="Jogler C."/>
        </authorList>
    </citation>
    <scope>NUCLEOTIDE SEQUENCE [LARGE SCALE GENOMIC DNA]</scope>
    <source>
        <strain evidence="1 2">Poly21</strain>
    </source>
</reference>
<gene>
    <name evidence="1" type="ORF">Poly21_28210</name>
</gene>
<proteinExistence type="predicted"/>
<dbReference type="Proteomes" id="UP000319908">
    <property type="component" value="Unassembled WGS sequence"/>
</dbReference>
<accession>A0A5C6BXS7</accession>
<evidence type="ECO:0000313" key="2">
    <source>
        <dbReference type="Proteomes" id="UP000319908"/>
    </source>
</evidence>
<organism evidence="1 2">
    <name type="scientific">Allorhodopirellula heiligendammensis</name>
    <dbReference type="NCBI Taxonomy" id="2714739"/>
    <lineage>
        <taxon>Bacteria</taxon>
        <taxon>Pseudomonadati</taxon>
        <taxon>Planctomycetota</taxon>
        <taxon>Planctomycetia</taxon>
        <taxon>Pirellulales</taxon>
        <taxon>Pirellulaceae</taxon>
        <taxon>Allorhodopirellula</taxon>
    </lineage>
</organism>
<comment type="caution">
    <text evidence="1">The sequence shown here is derived from an EMBL/GenBank/DDBJ whole genome shotgun (WGS) entry which is preliminary data.</text>
</comment>
<dbReference type="EMBL" id="SJPU01000002">
    <property type="protein sequence ID" value="TWU15624.1"/>
    <property type="molecule type" value="Genomic_DNA"/>
</dbReference>